<comment type="caution">
    <text evidence="2">The sequence shown here is derived from an EMBL/GenBank/DDBJ whole genome shotgun (WGS) entry which is preliminary data.</text>
</comment>
<accession>A0ABX2MX71</accession>
<dbReference type="Pfam" id="PF00583">
    <property type="entry name" value="Acetyltransf_1"/>
    <property type="match status" value="1"/>
</dbReference>
<dbReference type="InterPro" id="IPR050276">
    <property type="entry name" value="MshD_Acetyltransferase"/>
</dbReference>
<dbReference type="GeneID" id="97135163"/>
<reference evidence="2 3" key="1">
    <citation type="submission" date="2020-05" db="EMBL/GenBank/DDBJ databases">
        <title>Genome Sequencing of Type Strains.</title>
        <authorList>
            <person name="Lemaire J.F."/>
            <person name="Inderbitzin P."/>
            <person name="Gregorio O.A."/>
            <person name="Collins S.B."/>
            <person name="Wespe N."/>
            <person name="Knight-Connoni V."/>
        </authorList>
    </citation>
    <scope>NUCLEOTIDE SEQUENCE [LARGE SCALE GENOMIC DNA]</scope>
    <source>
        <strain evidence="2 3">DSM 19942</strain>
    </source>
</reference>
<gene>
    <name evidence="2" type="ORF">HP548_30775</name>
</gene>
<dbReference type="PANTHER" id="PTHR43617:SF30">
    <property type="entry name" value="HISTONE ACETYLTRANSFERASE"/>
    <property type="match status" value="1"/>
</dbReference>
<protein>
    <submittedName>
        <fullName evidence="2">GNAT family N-acetyltransferase</fullName>
    </submittedName>
</protein>
<dbReference type="PROSITE" id="PS51186">
    <property type="entry name" value="GNAT"/>
    <property type="match status" value="1"/>
</dbReference>
<feature type="domain" description="N-acetyltransferase" evidence="1">
    <location>
        <begin position="1"/>
        <end position="162"/>
    </location>
</feature>
<sequence length="184" mass="21493">MQIRKATINDAKGIAKVHVDSWRTTYKGIIPDEFLYNLSYKKRTELWIENIEREDNFVVIAENPEGEIIGFADSWKRETNIVANSSDLTSIYILKEYHGRGLGKELLKQLFLQFKFLGYQKIFVEVLEDNKTRYFYEHYGAKLCKSIQIIIGGKVLNELIYEWDNIDEVLAKFSRTEADSGDNH</sequence>
<dbReference type="Proteomes" id="UP000577724">
    <property type="component" value="Unassembled WGS sequence"/>
</dbReference>
<dbReference type="InterPro" id="IPR000182">
    <property type="entry name" value="GNAT_dom"/>
</dbReference>
<evidence type="ECO:0000313" key="2">
    <source>
        <dbReference type="EMBL" id="NUU58472.1"/>
    </source>
</evidence>
<name>A0ABX2MX71_9BACL</name>
<evidence type="ECO:0000259" key="1">
    <source>
        <dbReference type="PROSITE" id="PS51186"/>
    </source>
</evidence>
<dbReference type="SUPFAM" id="SSF55729">
    <property type="entry name" value="Acyl-CoA N-acyltransferases (Nat)"/>
    <property type="match status" value="1"/>
</dbReference>
<proteinExistence type="predicted"/>
<dbReference type="CDD" id="cd04301">
    <property type="entry name" value="NAT_SF"/>
    <property type="match status" value="1"/>
</dbReference>
<organism evidence="2 3">
    <name type="scientific">Paenibacillus taichungensis</name>
    <dbReference type="NCBI Taxonomy" id="484184"/>
    <lineage>
        <taxon>Bacteria</taxon>
        <taxon>Bacillati</taxon>
        <taxon>Bacillota</taxon>
        <taxon>Bacilli</taxon>
        <taxon>Bacillales</taxon>
        <taxon>Paenibacillaceae</taxon>
        <taxon>Paenibacillus</taxon>
    </lineage>
</organism>
<dbReference type="InterPro" id="IPR016181">
    <property type="entry name" value="Acyl_CoA_acyltransferase"/>
</dbReference>
<keyword evidence="3" id="KW-1185">Reference proteome</keyword>
<dbReference type="RefSeq" id="WP_175383792.1">
    <property type="nucleotide sequence ID" value="NZ_CBCRYD010000009.1"/>
</dbReference>
<dbReference type="EMBL" id="JABMCC010000121">
    <property type="protein sequence ID" value="NUU58472.1"/>
    <property type="molecule type" value="Genomic_DNA"/>
</dbReference>
<evidence type="ECO:0000313" key="3">
    <source>
        <dbReference type="Proteomes" id="UP000577724"/>
    </source>
</evidence>
<dbReference type="PANTHER" id="PTHR43617">
    <property type="entry name" value="L-AMINO ACID N-ACETYLTRANSFERASE"/>
    <property type="match status" value="1"/>
</dbReference>
<dbReference type="Gene3D" id="3.40.630.30">
    <property type="match status" value="1"/>
</dbReference>